<evidence type="ECO:0000256" key="2">
    <source>
        <dbReference type="ARBA" id="ARBA00012486"/>
    </source>
</evidence>
<accession>A0AAD1RK85</accession>
<feature type="compositionally biased region" description="Acidic residues" evidence="9">
    <location>
        <begin position="130"/>
        <end position="142"/>
    </location>
</feature>
<dbReference type="EMBL" id="OW240914">
    <property type="protein sequence ID" value="CAH2273170.1"/>
    <property type="molecule type" value="Genomic_DNA"/>
</dbReference>
<dbReference type="SMART" id="SM00212">
    <property type="entry name" value="UBCc"/>
    <property type="match status" value="1"/>
</dbReference>
<keyword evidence="12" id="KW-1185">Reference proteome</keyword>
<dbReference type="InterPro" id="IPR036047">
    <property type="entry name" value="F-box-like_dom_sf"/>
</dbReference>
<dbReference type="InterPro" id="IPR001810">
    <property type="entry name" value="F-box_dom"/>
</dbReference>
<dbReference type="Gene3D" id="1.20.1280.50">
    <property type="match status" value="1"/>
</dbReference>
<evidence type="ECO:0000313" key="12">
    <source>
        <dbReference type="Proteomes" id="UP001295444"/>
    </source>
</evidence>
<evidence type="ECO:0000256" key="1">
    <source>
        <dbReference type="ARBA" id="ARBA00004496"/>
    </source>
</evidence>
<keyword evidence="7" id="KW-0067">ATP-binding</keyword>
<dbReference type="GO" id="GO:0000209">
    <property type="term" value="P:protein polyubiquitination"/>
    <property type="evidence" value="ECO:0007669"/>
    <property type="project" value="TreeGrafter"/>
</dbReference>
<evidence type="ECO:0000256" key="8">
    <source>
        <dbReference type="ARBA" id="ARBA00022843"/>
    </source>
</evidence>
<evidence type="ECO:0000313" key="11">
    <source>
        <dbReference type="EMBL" id="CAH2273170.1"/>
    </source>
</evidence>
<feature type="region of interest" description="Disordered" evidence="9">
    <location>
        <begin position="117"/>
        <end position="142"/>
    </location>
</feature>
<reference evidence="11" key="1">
    <citation type="submission" date="2022-03" db="EMBL/GenBank/DDBJ databases">
        <authorList>
            <person name="Alioto T."/>
            <person name="Alioto T."/>
            <person name="Gomez Garrido J."/>
        </authorList>
    </citation>
    <scope>NUCLEOTIDE SEQUENCE</scope>
</reference>
<dbReference type="Pfam" id="PF00179">
    <property type="entry name" value="UQ_con"/>
    <property type="match status" value="1"/>
</dbReference>
<dbReference type="Gene3D" id="3.10.110.10">
    <property type="entry name" value="Ubiquitin Conjugating Enzyme"/>
    <property type="match status" value="1"/>
</dbReference>
<evidence type="ECO:0000256" key="9">
    <source>
        <dbReference type="SAM" id="MobiDB-lite"/>
    </source>
</evidence>
<dbReference type="GO" id="GO:0032436">
    <property type="term" value="P:positive regulation of proteasomal ubiquitin-dependent protein catabolic process"/>
    <property type="evidence" value="ECO:0007669"/>
    <property type="project" value="TreeGrafter"/>
</dbReference>
<dbReference type="SUPFAM" id="SSF54495">
    <property type="entry name" value="UBC-like"/>
    <property type="match status" value="2"/>
</dbReference>
<dbReference type="SUPFAM" id="SSF81383">
    <property type="entry name" value="F-box domain"/>
    <property type="match status" value="1"/>
</dbReference>
<name>A0AAD1RK85_PELCU</name>
<dbReference type="GO" id="GO:0061631">
    <property type="term" value="F:ubiquitin conjugating enzyme activity"/>
    <property type="evidence" value="ECO:0007669"/>
    <property type="project" value="UniProtKB-EC"/>
</dbReference>
<dbReference type="InterPro" id="IPR016135">
    <property type="entry name" value="UBQ-conjugating_enzyme/RWD"/>
</dbReference>
<keyword evidence="6" id="KW-0833">Ubl conjugation pathway</keyword>
<dbReference type="GO" id="GO:0048742">
    <property type="term" value="P:regulation of skeletal muscle fiber development"/>
    <property type="evidence" value="ECO:0007669"/>
    <property type="project" value="TreeGrafter"/>
</dbReference>
<evidence type="ECO:0000259" key="10">
    <source>
        <dbReference type="PROSITE" id="PS50127"/>
    </source>
</evidence>
<keyword evidence="3" id="KW-0963">Cytoplasm</keyword>
<evidence type="ECO:0000256" key="7">
    <source>
        <dbReference type="ARBA" id="ARBA00022840"/>
    </source>
</evidence>
<evidence type="ECO:0000256" key="3">
    <source>
        <dbReference type="ARBA" id="ARBA00022490"/>
    </source>
</evidence>
<dbReference type="Pfam" id="PF00646">
    <property type="entry name" value="F-box"/>
    <property type="match status" value="1"/>
</dbReference>
<proteinExistence type="predicted"/>
<evidence type="ECO:0000256" key="5">
    <source>
        <dbReference type="ARBA" id="ARBA00022741"/>
    </source>
</evidence>
<feature type="compositionally biased region" description="Basic and acidic residues" evidence="9">
    <location>
        <begin position="541"/>
        <end position="554"/>
    </location>
</feature>
<protein>
    <recommendedName>
        <fullName evidence="2">E2 ubiquitin-conjugating enzyme</fullName>
        <ecNumber evidence="2">2.3.2.23</ecNumber>
    </recommendedName>
</protein>
<dbReference type="Proteomes" id="UP001295444">
    <property type="component" value="Chromosome 03"/>
</dbReference>
<sequence length="948" mass="106396">MSVSGLKAELRLLESIFGKEHERFRIISWRLDELHCVFIQSTGGALTIHCNITESYPSSAPIWFVESDDPNLTSVLERLEDIKKSNTLLLQQLKRLICDLCRLYNLPQHPDVEMLDQPLPAGQNGTTEEVTSEEEEEEDMGEDIEDLDHYDMKEEEPVDGKKSEDEGIEKENLAILEKIRKNQRQDHLNGAVSGSVQASDRLMKELRDIYRSQSFKTGIYSVELVNDSLYEWHVKLLRVDPDSPLHSDLVVLKEKEGVDCILLNFSFKDNFPFDPPFVRVVSPVLSGGYVLGGGALCMELLTKQGWSSAYSIESVIMQINATLVKGKARVQFGANKNQYNLARAQQSYKSLVQIHEKNGMAGAGFEPLGEVVDGSELRVVSSLDSQGHCVLSNLAEVVERVLSFLPIKPLLRASCSIEERRATGRIHFRAGGGLGWVGVEKSCLNIVQCTYRYLLKKGREQANTKIPISSGSESGTVESKLDENKDPRIYTLSGATKVILSQKSLSGDDGVNHIRSDGCQLEGSICLRHCEQVVAAQNQDTPRKGERRGSEIHSRNGGSSSLDSQGHCVLSNLAEVVERVLSFLPIKPLLRASCVCRLWRDCALRNLKTRQRIAWVSYTEDTEDDLPFFSHPLVNVVKSELEKINVLPHIFLYITDYQSLNNFGDYETSKSDKRKIVWEIASEFEKLLPKECDILGLNAMGIIATPMGSCSNRPLELENERSGFGLIIPKMNGVKVRTFNFINDPFFDERILQQVGLRNNPDLKVVLMFEHPNCTRAEIRYLRQVIDPLIDQNVIIVGGQVEILAPLFAEIKAKNTAKSLTPIGAGGLTFSGPLIQAASVVLDLDVDKVEAADSIIRRLKAMNIPEENSIGFMIAFHWRGKQHYGKDNVEADLFRKHFPSMPLFGFFGKGEVGTYNLVRGNFRSEFFETRHEVWHCYTTVMLIIHFGS</sequence>
<dbReference type="FunFam" id="3.10.110.10:FF:000006">
    <property type="entry name" value="Ubiquitin-conjugating enzyme E2 Q2"/>
    <property type="match status" value="1"/>
</dbReference>
<keyword evidence="5" id="KW-0547">Nucleotide-binding</keyword>
<keyword evidence="4" id="KW-0808">Transferase</keyword>
<evidence type="ECO:0000256" key="6">
    <source>
        <dbReference type="ARBA" id="ARBA00022786"/>
    </source>
</evidence>
<dbReference type="AlphaFoldDB" id="A0AAD1RK85"/>
<keyword evidence="8" id="KW-0832">Ubl conjugation</keyword>
<dbReference type="GO" id="GO:0005524">
    <property type="term" value="F:ATP binding"/>
    <property type="evidence" value="ECO:0007669"/>
    <property type="project" value="UniProtKB-KW"/>
</dbReference>
<feature type="domain" description="UBC core" evidence="10">
    <location>
        <begin position="197"/>
        <end position="361"/>
    </location>
</feature>
<dbReference type="PROSITE" id="PS50127">
    <property type="entry name" value="UBC_2"/>
    <property type="match status" value="1"/>
</dbReference>
<dbReference type="PANTHER" id="PTHR14939">
    <property type="entry name" value="F-BOX ONLY PROTEIN 22"/>
    <property type="match status" value="1"/>
</dbReference>
<dbReference type="EC" id="2.3.2.23" evidence="2"/>
<dbReference type="PANTHER" id="PTHR14939:SF5">
    <property type="entry name" value="F-BOX ONLY PROTEIN 22"/>
    <property type="match status" value="1"/>
</dbReference>
<dbReference type="GO" id="GO:0005737">
    <property type="term" value="C:cytoplasm"/>
    <property type="evidence" value="ECO:0007669"/>
    <property type="project" value="UniProtKB-SubCell"/>
</dbReference>
<dbReference type="InterPro" id="IPR000608">
    <property type="entry name" value="UBC"/>
</dbReference>
<evidence type="ECO:0000256" key="4">
    <source>
        <dbReference type="ARBA" id="ARBA00022679"/>
    </source>
</evidence>
<dbReference type="CDD" id="cd22097">
    <property type="entry name" value="F-box_FBXO22"/>
    <property type="match status" value="1"/>
</dbReference>
<organism evidence="11 12">
    <name type="scientific">Pelobates cultripes</name>
    <name type="common">Western spadefoot toad</name>
    <dbReference type="NCBI Taxonomy" id="61616"/>
    <lineage>
        <taxon>Eukaryota</taxon>
        <taxon>Metazoa</taxon>
        <taxon>Chordata</taxon>
        <taxon>Craniata</taxon>
        <taxon>Vertebrata</taxon>
        <taxon>Euteleostomi</taxon>
        <taxon>Amphibia</taxon>
        <taxon>Batrachia</taxon>
        <taxon>Anura</taxon>
        <taxon>Pelobatoidea</taxon>
        <taxon>Pelobatidae</taxon>
        <taxon>Pelobates</taxon>
    </lineage>
</organism>
<feature type="region of interest" description="Disordered" evidence="9">
    <location>
        <begin position="537"/>
        <end position="564"/>
    </location>
</feature>
<dbReference type="CDD" id="cd23802">
    <property type="entry name" value="UBCc_UBE2Q"/>
    <property type="match status" value="1"/>
</dbReference>
<gene>
    <name evidence="11" type="ORF">PECUL_23A020074</name>
</gene>
<comment type="subcellular location">
    <subcellularLocation>
        <location evidence="1">Cytoplasm</location>
    </subcellularLocation>
</comment>